<dbReference type="InterPro" id="IPR018289">
    <property type="entry name" value="MULE_transposase_dom"/>
</dbReference>
<gene>
    <name evidence="6" type="ORF">PHYPA_016645</name>
</gene>
<evidence type="ECO:0000313" key="8">
    <source>
        <dbReference type="Proteomes" id="UP000006727"/>
    </source>
</evidence>
<evidence type="ECO:0000256" key="1">
    <source>
        <dbReference type="ARBA" id="ARBA00022723"/>
    </source>
</evidence>
<dbReference type="SMART" id="SM00575">
    <property type="entry name" value="ZnF_PMZ"/>
    <property type="match status" value="1"/>
</dbReference>
<dbReference type="Gramene" id="Pp3c12_23210V3.1">
    <property type="protein sequence ID" value="Pp3c12_23210V3.1"/>
    <property type="gene ID" value="Pp3c12_23210"/>
</dbReference>
<dbReference type="EnsemblPlants" id="Pp3c12_23210V3.1">
    <property type="protein sequence ID" value="Pp3c12_23210V3.1"/>
    <property type="gene ID" value="Pp3c12_23210"/>
</dbReference>
<dbReference type="AlphaFoldDB" id="A0A2K1JRV0"/>
<dbReference type="PROSITE" id="PS50966">
    <property type="entry name" value="ZF_SWIM"/>
    <property type="match status" value="1"/>
</dbReference>
<dbReference type="InterPro" id="IPR007527">
    <property type="entry name" value="Znf_SWIM"/>
</dbReference>
<evidence type="ECO:0000256" key="3">
    <source>
        <dbReference type="ARBA" id="ARBA00022833"/>
    </source>
</evidence>
<keyword evidence="8" id="KW-1185">Reference proteome</keyword>
<keyword evidence="1" id="KW-0479">Metal-binding</keyword>
<proteinExistence type="predicted"/>
<feature type="domain" description="SWIM-type" evidence="5">
    <location>
        <begin position="223"/>
        <end position="255"/>
    </location>
</feature>
<dbReference type="InParanoid" id="A0A2K1JRV0"/>
<dbReference type="InterPro" id="IPR006564">
    <property type="entry name" value="Znf_PMZ"/>
</dbReference>
<dbReference type="Pfam" id="PF10551">
    <property type="entry name" value="MULE"/>
    <property type="match status" value="1"/>
</dbReference>
<organism evidence="6">
    <name type="scientific">Physcomitrium patens</name>
    <name type="common">Spreading-leaved earth moss</name>
    <name type="synonym">Physcomitrella patens</name>
    <dbReference type="NCBI Taxonomy" id="3218"/>
    <lineage>
        <taxon>Eukaryota</taxon>
        <taxon>Viridiplantae</taxon>
        <taxon>Streptophyta</taxon>
        <taxon>Embryophyta</taxon>
        <taxon>Bryophyta</taxon>
        <taxon>Bryophytina</taxon>
        <taxon>Bryopsida</taxon>
        <taxon>Funariidae</taxon>
        <taxon>Funariales</taxon>
        <taxon>Funariaceae</taxon>
        <taxon>Physcomitrium</taxon>
    </lineage>
</organism>
<dbReference type="PaxDb" id="3218-PP1S118_126V6.1"/>
<protein>
    <recommendedName>
        <fullName evidence="5">SWIM-type domain-containing protein</fullName>
    </recommendedName>
</protein>
<evidence type="ECO:0000313" key="7">
    <source>
        <dbReference type="EnsemblPlants" id="Pp3c12_23210V3.1"/>
    </source>
</evidence>
<dbReference type="PANTHER" id="PTHR31973">
    <property type="entry name" value="POLYPROTEIN, PUTATIVE-RELATED"/>
    <property type="match status" value="1"/>
</dbReference>
<keyword evidence="3" id="KW-0862">Zinc</keyword>
<dbReference type="Pfam" id="PF04434">
    <property type="entry name" value="SWIM"/>
    <property type="match status" value="1"/>
</dbReference>
<dbReference type="GO" id="GO:0008270">
    <property type="term" value="F:zinc ion binding"/>
    <property type="evidence" value="ECO:0007669"/>
    <property type="project" value="UniProtKB-KW"/>
</dbReference>
<sequence length="368" mass="40922">MVEEARAALNAYAQKATVIHYHPVITLDEAHSKATYKGVYLGLSCVDGEGHLVPIAFGSAPIENTENWTWFCAKVVEAIPFLNSSIQIMVSNRKKGIESGAATMLSMAAHVACVWYIENNINTYYKSKLNDHGDHTEAYAYLSGIPAEMWTLSHARTPRFGVLTSNMSEATNAWILGVHNTKPFDALVQLVCKTGGLFFTRQEEYAEFTDHLRQSTILELQTKVVKLAGRTCSCGEFQKHQLPCIHACAGAMKSREQVEQFLHQTYLLSKLRRVYAGIVVPIDVETLDEDMTWTSLEIKSGGLNVVDEEAVHNDIAHNMYCESTTLGNVDLHAALVNGLKTRDHENILELDDQPDAKIIHRGCLRVTA</sequence>
<evidence type="ECO:0000259" key="5">
    <source>
        <dbReference type="PROSITE" id="PS50966"/>
    </source>
</evidence>
<evidence type="ECO:0000313" key="6">
    <source>
        <dbReference type="EMBL" id="PNR44261.1"/>
    </source>
</evidence>
<dbReference type="EMBL" id="ABEU02000012">
    <property type="protein sequence ID" value="PNR44261.1"/>
    <property type="molecule type" value="Genomic_DNA"/>
</dbReference>
<name>A0A2K1JRV0_PHYPA</name>
<dbReference type="Proteomes" id="UP000006727">
    <property type="component" value="Chromosome 12"/>
</dbReference>
<accession>A0A2K1JRV0</accession>
<reference evidence="7" key="3">
    <citation type="submission" date="2020-12" db="UniProtKB">
        <authorList>
            <consortium name="EnsemblPlants"/>
        </authorList>
    </citation>
    <scope>IDENTIFICATION</scope>
</reference>
<dbReference type="PANTHER" id="PTHR31973:SF187">
    <property type="entry name" value="MUTATOR TRANSPOSASE MUDRA PROTEIN"/>
    <property type="match status" value="1"/>
</dbReference>
<evidence type="ECO:0000256" key="4">
    <source>
        <dbReference type="PROSITE-ProRule" id="PRU00325"/>
    </source>
</evidence>
<reference evidence="6 8" key="1">
    <citation type="journal article" date="2008" name="Science">
        <title>The Physcomitrella genome reveals evolutionary insights into the conquest of land by plants.</title>
        <authorList>
            <person name="Rensing S."/>
            <person name="Lang D."/>
            <person name="Zimmer A."/>
            <person name="Terry A."/>
            <person name="Salamov A."/>
            <person name="Shapiro H."/>
            <person name="Nishiyama T."/>
            <person name="Perroud P.-F."/>
            <person name="Lindquist E."/>
            <person name="Kamisugi Y."/>
            <person name="Tanahashi T."/>
            <person name="Sakakibara K."/>
            <person name="Fujita T."/>
            <person name="Oishi K."/>
            <person name="Shin-I T."/>
            <person name="Kuroki Y."/>
            <person name="Toyoda A."/>
            <person name="Suzuki Y."/>
            <person name="Hashimoto A."/>
            <person name="Yamaguchi K."/>
            <person name="Sugano A."/>
            <person name="Kohara Y."/>
            <person name="Fujiyama A."/>
            <person name="Anterola A."/>
            <person name="Aoki S."/>
            <person name="Ashton N."/>
            <person name="Barbazuk W.B."/>
            <person name="Barker E."/>
            <person name="Bennetzen J."/>
            <person name="Bezanilla M."/>
            <person name="Blankenship R."/>
            <person name="Cho S.H."/>
            <person name="Dutcher S."/>
            <person name="Estelle M."/>
            <person name="Fawcett J.A."/>
            <person name="Gundlach H."/>
            <person name="Hanada K."/>
            <person name="Heyl A."/>
            <person name="Hicks K.A."/>
            <person name="Hugh J."/>
            <person name="Lohr M."/>
            <person name="Mayer K."/>
            <person name="Melkozernov A."/>
            <person name="Murata T."/>
            <person name="Nelson D."/>
            <person name="Pils B."/>
            <person name="Prigge M."/>
            <person name="Reiss B."/>
            <person name="Renner T."/>
            <person name="Rombauts S."/>
            <person name="Rushton P."/>
            <person name="Sanderfoot A."/>
            <person name="Schween G."/>
            <person name="Shiu S.-H."/>
            <person name="Stueber K."/>
            <person name="Theodoulou F.L."/>
            <person name="Tu H."/>
            <person name="Van de Peer Y."/>
            <person name="Verrier P.J."/>
            <person name="Waters E."/>
            <person name="Wood A."/>
            <person name="Yang L."/>
            <person name="Cove D."/>
            <person name="Cuming A."/>
            <person name="Hasebe M."/>
            <person name="Lucas S."/>
            <person name="Mishler D.B."/>
            <person name="Reski R."/>
            <person name="Grigoriev I."/>
            <person name="Quatrano R.S."/>
            <person name="Boore J.L."/>
        </authorList>
    </citation>
    <scope>NUCLEOTIDE SEQUENCE [LARGE SCALE GENOMIC DNA]</scope>
    <source>
        <strain evidence="7 8">cv. Gransden 2004</strain>
    </source>
</reference>
<evidence type="ECO:0000256" key="2">
    <source>
        <dbReference type="ARBA" id="ARBA00022771"/>
    </source>
</evidence>
<keyword evidence="2 4" id="KW-0863">Zinc-finger</keyword>
<reference evidence="6 8" key="2">
    <citation type="journal article" date="2018" name="Plant J.">
        <title>The Physcomitrella patens chromosome-scale assembly reveals moss genome structure and evolution.</title>
        <authorList>
            <person name="Lang D."/>
            <person name="Ullrich K.K."/>
            <person name="Murat F."/>
            <person name="Fuchs J."/>
            <person name="Jenkins J."/>
            <person name="Haas F.B."/>
            <person name="Piednoel M."/>
            <person name="Gundlach H."/>
            <person name="Van Bel M."/>
            <person name="Meyberg R."/>
            <person name="Vives C."/>
            <person name="Morata J."/>
            <person name="Symeonidi A."/>
            <person name="Hiss M."/>
            <person name="Muchero W."/>
            <person name="Kamisugi Y."/>
            <person name="Saleh O."/>
            <person name="Blanc G."/>
            <person name="Decker E.L."/>
            <person name="van Gessel N."/>
            <person name="Grimwood J."/>
            <person name="Hayes R.D."/>
            <person name="Graham S.W."/>
            <person name="Gunter L.E."/>
            <person name="McDaniel S.F."/>
            <person name="Hoernstein S.N.W."/>
            <person name="Larsson A."/>
            <person name="Li F.W."/>
            <person name="Perroud P.F."/>
            <person name="Phillips J."/>
            <person name="Ranjan P."/>
            <person name="Rokshar D.S."/>
            <person name="Rothfels C.J."/>
            <person name="Schneider L."/>
            <person name="Shu S."/>
            <person name="Stevenson D.W."/>
            <person name="Thummler F."/>
            <person name="Tillich M."/>
            <person name="Villarreal Aguilar J.C."/>
            <person name="Widiez T."/>
            <person name="Wong G.K."/>
            <person name="Wymore A."/>
            <person name="Zhang Y."/>
            <person name="Zimmer A.D."/>
            <person name="Quatrano R.S."/>
            <person name="Mayer K.F.X."/>
            <person name="Goodstein D."/>
            <person name="Casacuberta J.M."/>
            <person name="Vandepoele K."/>
            <person name="Reski R."/>
            <person name="Cuming A.C."/>
            <person name="Tuskan G.A."/>
            <person name="Maumus F."/>
            <person name="Salse J."/>
            <person name="Schmutz J."/>
            <person name="Rensing S.A."/>
        </authorList>
    </citation>
    <scope>NUCLEOTIDE SEQUENCE [LARGE SCALE GENOMIC DNA]</scope>
    <source>
        <strain evidence="7 8">cv. Gransden 2004</strain>
    </source>
</reference>